<dbReference type="Gene3D" id="3.40.50.2300">
    <property type="match status" value="1"/>
</dbReference>
<keyword evidence="3" id="KW-0963">Cytoplasm</keyword>
<dbReference type="Gene3D" id="1.10.10.10">
    <property type="entry name" value="Winged helix-like DNA-binding domain superfamily/Winged helix DNA-binding domain"/>
    <property type="match status" value="1"/>
</dbReference>
<dbReference type="PANTHER" id="PTHR48111:SF44">
    <property type="entry name" value="TRANSCRIPTIONAL REGULATORY PROTEIN RESD"/>
    <property type="match status" value="1"/>
</dbReference>
<dbReference type="GO" id="GO:0000976">
    <property type="term" value="F:transcription cis-regulatory region binding"/>
    <property type="evidence" value="ECO:0007669"/>
    <property type="project" value="TreeGrafter"/>
</dbReference>
<evidence type="ECO:0000256" key="7">
    <source>
        <dbReference type="ARBA" id="ARBA00023125"/>
    </source>
</evidence>
<dbReference type="InterPro" id="IPR001867">
    <property type="entry name" value="OmpR/PhoB-type_DNA-bd"/>
</dbReference>
<dbReference type="PANTHER" id="PTHR48111">
    <property type="entry name" value="REGULATOR OF RPOS"/>
    <property type="match status" value="1"/>
</dbReference>
<feature type="domain" description="Response regulatory" evidence="13">
    <location>
        <begin position="34"/>
        <end position="147"/>
    </location>
</feature>
<evidence type="ECO:0000259" key="14">
    <source>
        <dbReference type="PROSITE" id="PS51755"/>
    </source>
</evidence>
<dbReference type="AlphaFoldDB" id="A0A0S6UBS8"/>
<dbReference type="GO" id="GO:0005829">
    <property type="term" value="C:cytosol"/>
    <property type="evidence" value="ECO:0007669"/>
    <property type="project" value="TreeGrafter"/>
</dbReference>
<dbReference type="GO" id="GO:0000156">
    <property type="term" value="F:phosphorelay response regulator activity"/>
    <property type="evidence" value="ECO:0007669"/>
    <property type="project" value="TreeGrafter"/>
</dbReference>
<comment type="subcellular location">
    <subcellularLocation>
        <location evidence="1">Cytoplasm</location>
    </subcellularLocation>
</comment>
<feature type="domain" description="OmpR/PhoB-type" evidence="14">
    <location>
        <begin position="157"/>
        <end position="254"/>
    </location>
</feature>
<dbReference type="SMART" id="SM00862">
    <property type="entry name" value="Trans_reg_C"/>
    <property type="match status" value="1"/>
</dbReference>
<dbReference type="GO" id="GO:0032993">
    <property type="term" value="C:protein-DNA complex"/>
    <property type="evidence" value="ECO:0007669"/>
    <property type="project" value="TreeGrafter"/>
</dbReference>
<dbReference type="InterPro" id="IPR036388">
    <property type="entry name" value="WH-like_DNA-bd_sf"/>
</dbReference>
<evidence type="ECO:0000256" key="1">
    <source>
        <dbReference type="ARBA" id="ARBA00004496"/>
    </source>
</evidence>
<dbReference type="Pfam" id="PF00486">
    <property type="entry name" value="Trans_reg_C"/>
    <property type="match status" value="1"/>
</dbReference>
<dbReference type="PROSITE" id="PS51755">
    <property type="entry name" value="OMPR_PHOB"/>
    <property type="match status" value="1"/>
</dbReference>
<evidence type="ECO:0000256" key="3">
    <source>
        <dbReference type="ARBA" id="ARBA00022490"/>
    </source>
</evidence>
<keyword evidence="5" id="KW-0902">Two-component regulatory system</keyword>
<sequence>MDFPGRVIPLIFPGTGFIFIIDTSRGYPEVEPVRVLVADDEAGLRQLVRLYLEKEGMIVGEAATGRQTLERLHQDKYDLLILDLMMPDGDGWTVCREVRREMDLPIIMLTARGEEMDRLLGFELGADDYVTKPFSPRELVARVKALLRRARNERARGERLQFPGLVIDIPAREVKVDGRTIGNLTPKEFDLLLFLARHPGQVMSREKILEKVWGYDFYGDLRTVDTHIKNLREKLGREHAWIATVWGVGYKFEVGS</sequence>
<dbReference type="InterPro" id="IPR016032">
    <property type="entry name" value="Sig_transdc_resp-reg_C-effctor"/>
</dbReference>
<protein>
    <recommendedName>
        <fullName evidence="2">Stage 0 sporulation protein A homolog</fullName>
    </recommendedName>
</protein>
<dbReference type="SUPFAM" id="SSF46894">
    <property type="entry name" value="C-terminal effector domain of the bipartite response regulators"/>
    <property type="match status" value="1"/>
</dbReference>
<evidence type="ECO:0000256" key="11">
    <source>
        <dbReference type="PROSITE-ProRule" id="PRU00169"/>
    </source>
</evidence>
<proteinExistence type="predicted"/>
<dbReference type="Proteomes" id="UP000063718">
    <property type="component" value="Unassembled WGS sequence"/>
</dbReference>
<evidence type="ECO:0000256" key="10">
    <source>
        <dbReference type="ARBA" id="ARBA00024867"/>
    </source>
</evidence>
<dbReference type="Pfam" id="PF00072">
    <property type="entry name" value="Response_reg"/>
    <property type="match status" value="1"/>
</dbReference>
<organism evidence="15">
    <name type="scientific">Moorella thermoacetica Y72</name>
    <dbReference type="NCBI Taxonomy" id="1325331"/>
    <lineage>
        <taxon>Bacteria</taxon>
        <taxon>Bacillati</taxon>
        <taxon>Bacillota</taxon>
        <taxon>Clostridia</taxon>
        <taxon>Neomoorellales</taxon>
        <taxon>Neomoorellaceae</taxon>
        <taxon>Neomoorella</taxon>
    </lineage>
</organism>
<keyword evidence="6" id="KW-0805">Transcription regulation</keyword>
<evidence type="ECO:0000256" key="8">
    <source>
        <dbReference type="ARBA" id="ARBA00023159"/>
    </source>
</evidence>
<dbReference type="EMBL" id="DF238840">
    <property type="protein sequence ID" value="GAF26545.1"/>
    <property type="molecule type" value="Genomic_DNA"/>
</dbReference>
<dbReference type="SMART" id="SM00448">
    <property type="entry name" value="REC"/>
    <property type="match status" value="1"/>
</dbReference>
<dbReference type="GO" id="GO:0006355">
    <property type="term" value="P:regulation of DNA-templated transcription"/>
    <property type="evidence" value="ECO:0007669"/>
    <property type="project" value="InterPro"/>
</dbReference>
<accession>A0A0S6UBS8</accession>
<evidence type="ECO:0000259" key="13">
    <source>
        <dbReference type="PROSITE" id="PS50110"/>
    </source>
</evidence>
<dbReference type="PROSITE" id="PS50110">
    <property type="entry name" value="RESPONSE_REGULATORY"/>
    <property type="match status" value="1"/>
</dbReference>
<keyword evidence="4 11" id="KW-0597">Phosphoprotein</keyword>
<name>A0A0S6UBS8_NEOTH</name>
<dbReference type="InterPro" id="IPR001789">
    <property type="entry name" value="Sig_transdc_resp-reg_receiver"/>
</dbReference>
<evidence type="ECO:0000256" key="6">
    <source>
        <dbReference type="ARBA" id="ARBA00023015"/>
    </source>
</evidence>
<evidence type="ECO:0000256" key="12">
    <source>
        <dbReference type="PROSITE-ProRule" id="PRU01091"/>
    </source>
</evidence>
<keyword evidence="8" id="KW-0010">Activator</keyword>
<dbReference type="Gene3D" id="6.10.250.690">
    <property type="match status" value="1"/>
</dbReference>
<dbReference type="FunFam" id="3.40.50.2300:FF:000001">
    <property type="entry name" value="DNA-binding response regulator PhoB"/>
    <property type="match status" value="1"/>
</dbReference>
<dbReference type="FunFam" id="1.10.10.10:FF:000018">
    <property type="entry name" value="DNA-binding response regulator ResD"/>
    <property type="match status" value="1"/>
</dbReference>
<evidence type="ECO:0000256" key="2">
    <source>
        <dbReference type="ARBA" id="ARBA00018672"/>
    </source>
</evidence>
<keyword evidence="7 12" id="KW-0238">DNA-binding</keyword>
<feature type="modified residue" description="4-aspartylphosphate" evidence="11">
    <location>
        <position position="83"/>
    </location>
</feature>
<comment type="function">
    <text evidence="10">May play the central regulatory role in sporulation. It may be an element of the effector pathway responsible for the activation of sporulation genes in response to nutritional stress. Spo0A may act in concert with spo0H (a sigma factor) to control the expression of some genes that are critical to the sporulation process.</text>
</comment>
<evidence type="ECO:0000256" key="4">
    <source>
        <dbReference type="ARBA" id="ARBA00022553"/>
    </source>
</evidence>
<gene>
    <name evidence="15" type="ORF">MTY_1885</name>
</gene>
<keyword evidence="9" id="KW-0804">Transcription</keyword>
<dbReference type="CDD" id="cd00383">
    <property type="entry name" value="trans_reg_C"/>
    <property type="match status" value="1"/>
</dbReference>
<feature type="DNA-binding region" description="OmpR/PhoB-type" evidence="12">
    <location>
        <begin position="157"/>
        <end position="254"/>
    </location>
</feature>
<reference evidence="15" key="1">
    <citation type="journal article" date="2014" name="Gene">
        <title>Genome-guided analysis of transformation efficiency and carbon dioxide assimilation by Moorella thermoacetica Y72.</title>
        <authorList>
            <person name="Tsukahara K."/>
            <person name="Kita A."/>
            <person name="Nakashimada Y."/>
            <person name="Hoshino T."/>
            <person name="Murakami K."/>
        </authorList>
    </citation>
    <scope>NUCLEOTIDE SEQUENCE [LARGE SCALE GENOMIC DNA]</scope>
    <source>
        <strain evidence="15">Y72</strain>
    </source>
</reference>
<dbReference type="SUPFAM" id="SSF52172">
    <property type="entry name" value="CheY-like"/>
    <property type="match status" value="1"/>
</dbReference>
<dbReference type="InterPro" id="IPR039420">
    <property type="entry name" value="WalR-like"/>
</dbReference>
<evidence type="ECO:0000313" key="15">
    <source>
        <dbReference type="EMBL" id="GAF26545.1"/>
    </source>
</evidence>
<dbReference type="InterPro" id="IPR011006">
    <property type="entry name" value="CheY-like_superfamily"/>
</dbReference>
<evidence type="ECO:0000256" key="9">
    <source>
        <dbReference type="ARBA" id="ARBA00023163"/>
    </source>
</evidence>
<evidence type="ECO:0000256" key="5">
    <source>
        <dbReference type="ARBA" id="ARBA00023012"/>
    </source>
</evidence>